<name>A0A395VXL0_BACOV</name>
<feature type="domain" description="6-hydroxymethylpterin diphosphokinase MptE-like" evidence="1">
    <location>
        <begin position="41"/>
        <end position="205"/>
    </location>
</feature>
<evidence type="ECO:0000313" key="5">
    <source>
        <dbReference type="Proteomes" id="UP000424805"/>
    </source>
</evidence>
<evidence type="ECO:0000313" key="2">
    <source>
        <dbReference type="EMBL" id="KAA4623041.1"/>
    </source>
</evidence>
<dbReference type="EMBL" id="VWFP01000022">
    <property type="protein sequence ID" value="KAA4623041.1"/>
    <property type="molecule type" value="Genomic_DNA"/>
</dbReference>
<reference evidence="3 4" key="1">
    <citation type="submission" date="2018-08" db="EMBL/GenBank/DDBJ databases">
        <title>A genome reference for cultivated species of the human gut microbiota.</title>
        <authorList>
            <person name="Zou Y."/>
            <person name="Xue W."/>
            <person name="Luo G."/>
        </authorList>
    </citation>
    <scope>NUCLEOTIDE SEQUENCE [LARGE SCALE GENOMIC DNA]</scope>
    <source>
        <strain evidence="3 4">AF20-9LB</strain>
    </source>
</reference>
<dbReference type="Pfam" id="PF01973">
    <property type="entry name" value="MptE-like"/>
    <property type="match status" value="1"/>
</dbReference>
<comment type="caution">
    <text evidence="3">The sequence shown here is derived from an EMBL/GenBank/DDBJ whole genome shotgun (WGS) entry which is preliminary data.</text>
</comment>
<reference evidence="2 5" key="2">
    <citation type="journal article" date="2019" name="Nat. Med.">
        <title>A library of human gut bacterial isolates paired with longitudinal multiomics data enables mechanistic microbiome research.</title>
        <authorList>
            <person name="Poyet M."/>
            <person name="Groussin M."/>
            <person name="Gibbons S.M."/>
            <person name="Avila-Pacheco J."/>
            <person name="Jiang X."/>
            <person name="Kearney S.M."/>
            <person name="Perrotta A.R."/>
            <person name="Berdy B."/>
            <person name="Zhao S."/>
            <person name="Lieberman T.D."/>
            <person name="Swanson P.K."/>
            <person name="Smith M."/>
            <person name="Roesemann S."/>
            <person name="Alexander J.E."/>
            <person name="Rich S.A."/>
            <person name="Livny J."/>
            <person name="Vlamakis H."/>
            <person name="Clish C."/>
            <person name="Bullock K."/>
            <person name="Deik A."/>
            <person name="Scott J."/>
            <person name="Pierce K.A."/>
            <person name="Xavier R.J."/>
            <person name="Alm E.J."/>
        </authorList>
    </citation>
    <scope>NUCLEOTIDE SEQUENCE [LARGE SCALE GENOMIC DNA]</scope>
    <source>
        <strain evidence="2 5">BIOML-A15</strain>
    </source>
</reference>
<evidence type="ECO:0000313" key="4">
    <source>
        <dbReference type="Proteomes" id="UP000266492"/>
    </source>
</evidence>
<dbReference type="Gene3D" id="3.90.1480.10">
    <property type="entry name" value="Alpha-2,3-sialyltransferase"/>
    <property type="match status" value="1"/>
</dbReference>
<dbReference type="EMBL" id="QRVZ01000006">
    <property type="protein sequence ID" value="RGS84528.1"/>
    <property type="molecule type" value="Genomic_DNA"/>
</dbReference>
<gene>
    <name evidence="3" type="ORF">DWX70_09115</name>
    <name evidence="2" type="ORF">F3B90_19190</name>
</gene>
<dbReference type="Proteomes" id="UP000266492">
    <property type="component" value="Unassembled WGS sequence"/>
</dbReference>
<dbReference type="InterPro" id="IPR002826">
    <property type="entry name" value="MptE-like"/>
</dbReference>
<accession>A0A395VXL0</accession>
<evidence type="ECO:0000313" key="3">
    <source>
        <dbReference type="EMBL" id="RGS84528.1"/>
    </source>
</evidence>
<proteinExistence type="predicted"/>
<dbReference type="Proteomes" id="UP000424805">
    <property type="component" value="Unassembled WGS sequence"/>
</dbReference>
<organism evidence="3 4">
    <name type="scientific">Bacteroides ovatus</name>
    <dbReference type="NCBI Taxonomy" id="28116"/>
    <lineage>
        <taxon>Bacteria</taxon>
        <taxon>Pseudomonadati</taxon>
        <taxon>Bacteroidota</taxon>
        <taxon>Bacteroidia</taxon>
        <taxon>Bacteroidales</taxon>
        <taxon>Bacteroidaceae</taxon>
        <taxon>Bacteroides</taxon>
    </lineage>
</organism>
<protein>
    <submittedName>
        <fullName evidence="3">DUF115 domain-containing protein</fullName>
    </submittedName>
</protein>
<dbReference type="AlphaFoldDB" id="A0A395VXL0"/>
<sequence length="276" mass="32087">MKIIIMIQILKDYYWAFRSIFHQRSEIREYLDRYVPDHADMFTPLRQFKNKHIGQRCFIVATGPSLTIEDVSKLKNEICWSMNSGFKLINSADFHPAYYAIADGTVYQRVKEELVGHKMPPIFYNEKDIKWDIDGYVTFPLPVSVSLLLTEWQRNHLPKCLLKKRISNDVEKCIYMGDTVVNVIIQLCFYMGFKEIYLIGTDCNYFGNNKHSAVASYNNDDKLHDSPDAIYNGMISDYQCAKIEADRLGVKIYNATRGGMLEVFERVDLDEILGLK</sequence>
<evidence type="ECO:0000259" key="1">
    <source>
        <dbReference type="Pfam" id="PF01973"/>
    </source>
</evidence>